<dbReference type="GO" id="GO:0032991">
    <property type="term" value="C:protein-containing complex"/>
    <property type="evidence" value="ECO:0007669"/>
    <property type="project" value="TreeGrafter"/>
</dbReference>
<keyword evidence="3" id="KW-1185">Reference proteome</keyword>
<evidence type="ECO:0000313" key="3">
    <source>
        <dbReference type="Proteomes" id="UP000019376"/>
    </source>
</evidence>
<dbReference type="eggNOG" id="KOG1018">
    <property type="taxonomic scope" value="Eukaryota"/>
</dbReference>
<dbReference type="AlphaFoldDB" id="S8B2Y7"/>
<dbReference type="STRING" id="933388.S8B2Y7"/>
<accession>S8B2Y7</accession>
<evidence type="ECO:0000313" key="2">
    <source>
        <dbReference type="EMBL" id="EPS28812.1"/>
    </source>
</evidence>
<sequence length="345" mass="37511">MDTAITDFLASIGSEEVTDVEEEAFLLFSQEIPTTNLGFLDSRASSLDIPIGSHEYTVHQSPTLLSSSRAGGTTGAVLWKITPCFAEWVSNPANPLRTHSLLSETSVVAELGCGISALVALALAPSVQHYLATDQEYVRRLFRTNVEANSSVSSIPSTALGKSKGSKAKAGGKSSIKGKRPPQSPASNITFTTLDWERDQPELLKQCISSNSGHTALARDAGQVDDEQEVGDRGFDLLLSCDCVYNEALVAPFVRTCAEICRLRPLYNPLEGQKTGPGRRPTICIVAQQQRAPDVFETWLRETLREFRVWRLSDEVLGDRLKAGTGYLVHLLLAKEPGKSCGMTR</sequence>
<name>S8B2Y7_PENO1</name>
<dbReference type="GO" id="GO:0005829">
    <property type="term" value="C:cytosol"/>
    <property type="evidence" value="ECO:0007669"/>
    <property type="project" value="TreeGrafter"/>
</dbReference>
<dbReference type="GO" id="GO:0008757">
    <property type="term" value="F:S-adenosylmethionine-dependent methyltransferase activity"/>
    <property type="evidence" value="ECO:0007669"/>
    <property type="project" value="UniProtKB-ARBA"/>
</dbReference>
<dbReference type="OrthoDB" id="2529286at2759"/>
<dbReference type="PhylomeDB" id="S8B2Y7"/>
<dbReference type="PANTHER" id="PTHR14614:SF109">
    <property type="entry name" value="RIBOSOMAL LYSINE N-METHYLTRANSFERASE 5"/>
    <property type="match status" value="1"/>
</dbReference>
<feature type="region of interest" description="Disordered" evidence="1">
    <location>
        <begin position="153"/>
        <end position="188"/>
    </location>
</feature>
<dbReference type="PANTHER" id="PTHR14614">
    <property type="entry name" value="HEPATOCELLULAR CARCINOMA-ASSOCIATED ANTIGEN"/>
    <property type="match status" value="1"/>
</dbReference>
<dbReference type="Gene3D" id="3.40.50.150">
    <property type="entry name" value="Vaccinia Virus protein VP39"/>
    <property type="match status" value="1"/>
</dbReference>
<organism evidence="2 3">
    <name type="scientific">Penicillium oxalicum (strain 114-2 / CGMCC 5302)</name>
    <name type="common">Penicillium decumbens</name>
    <dbReference type="NCBI Taxonomy" id="933388"/>
    <lineage>
        <taxon>Eukaryota</taxon>
        <taxon>Fungi</taxon>
        <taxon>Dikarya</taxon>
        <taxon>Ascomycota</taxon>
        <taxon>Pezizomycotina</taxon>
        <taxon>Eurotiomycetes</taxon>
        <taxon>Eurotiomycetidae</taxon>
        <taxon>Eurotiales</taxon>
        <taxon>Aspergillaceae</taxon>
        <taxon>Penicillium</taxon>
    </lineage>
</organism>
<dbReference type="InterPro" id="IPR029063">
    <property type="entry name" value="SAM-dependent_MTases_sf"/>
</dbReference>
<evidence type="ECO:0008006" key="4">
    <source>
        <dbReference type="Google" id="ProtNLM"/>
    </source>
</evidence>
<evidence type="ECO:0000256" key="1">
    <source>
        <dbReference type="SAM" id="MobiDB-lite"/>
    </source>
</evidence>
<dbReference type="HOGENOM" id="CLU_051532_1_0_1"/>
<protein>
    <recommendedName>
        <fullName evidence="4">Diaminohydroxyphosphoribosylamino-pyrimidine deaminase</fullName>
    </recommendedName>
</protein>
<gene>
    <name evidence="2" type="ORF">PDE_03758</name>
</gene>
<proteinExistence type="predicted"/>
<dbReference type="InterPro" id="IPR019410">
    <property type="entry name" value="Methyltransf_16"/>
</dbReference>
<dbReference type="EMBL" id="KB644411">
    <property type="protein sequence ID" value="EPS28812.1"/>
    <property type="molecule type" value="Genomic_DNA"/>
</dbReference>
<reference evidence="2 3" key="1">
    <citation type="journal article" date="2013" name="PLoS ONE">
        <title>Genomic and secretomic analyses reveal unique features of the lignocellulolytic enzyme system of Penicillium decumbens.</title>
        <authorList>
            <person name="Liu G."/>
            <person name="Zhang L."/>
            <person name="Wei X."/>
            <person name="Zou G."/>
            <person name="Qin Y."/>
            <person name="Ma L."/>
            <person name="Li J."/>
            <person name="Zheng H."/>
            <person name="Wang S."/>
            <person name="Wang C."/>
            <person name="Xun L."/>
            <person name="Zhao G.-P."/>
            <person name="Zhou Z."/>
            <person name="Qu Y."/>
        </authorList>
    </citation>
    <scope>NUCLEOTIDE SEQUENCE [LARGE SCALE GENOMIC DNA]</scope>
    <source>
        <strain evidence="3">114-2 / CGMCC 5302</strain>
    </source>
</reference>
<dbReference type="Proteomes" id="UP000019376">
    <property type="component" value="Unassembled WGS sequence"/>
</dbReference>